<proteinExistence type="predicted"/>
<name>A0A840QIM4_9PSEU</name>
<reference evidence="2 3" key="1">
    <citation type="submission" date="2020-08" db="EMBL/GenBank/DDBJ databases">
        <title>Sequencing the genomes of 1000 actinobacteria strains.</title>
        <authorList>
            <person name="Klenk H.-P."/>
        </authorList>
    </citation>
    <scope>NUCLEOTIDE SEQUENCE [LARGE SCALE GENOMIC DNA]</scope>
    <source>
        <strain evidence="2 3">DSM 45584</strain>
    </source>
</reference>
<gene>
    <name evidence="2" type="ORF">BJ970_006074</name>
</gene>
<dbReference type="Proteomes" id="UP000584374">
    <property type="component" value="Unassembled WGS sequence"/>
</dbReference>
<accession>A0A840QIM4</accession>
<evidence type="ECO:0000259" key="1">
    <source>
        <dbReference type="Pfam" id="PF02720"/>
    </source>
</evidence>
<dbReference type="InterPro" id="IPR003870">
    <property type="entry name" value="DUF222"/>
</dbReference>
<keyword evidence="3" id="KW-1185">Reference proteome</keyword>
<sequence>MAPLTDTQDPNVEMMSSRSSAVSCSDAELIARIQRCEQTMRVAMMEQLQVIAEADRRGLHADRGARSMQVWLRELLNIDHRDAKTRVKVAHNVEDRASLYGETMPAELPETAAALSEGRSVLSTRA</sequence>
<comment type="caution">
    <text evidence="2">The sequence shown here is derived from an EMBL/GenBank/DDBJ whole genome shotgun (WGS) entry which is preliminary data.</text>
</comment>
<organism evidence="2 3">
    <name type="scientific">Saccharopolyspora phatthalungensis</name>
    <dbReference type="NCBI Taxonomy" id="664693"/>
    <lineage>
        <taxon>Bacteria</taxon>
        <taxon>Bacillati</taxon>
        <taxon>Actinomycetota</taxon>
        <taxon>Actinomycetes</taxon>
        <taxon>Pseudonocardiales</taxon>
        <taxon>Pseudonocardiaceae</taxon>
        <taxon>Saccharopolyspora</taxon>
    </lineage>
</organism>
<dbReference type="Pfam" id="PF02720">
    <property type="entry name" value="DUF222"/>
    <property type="match status" value="1"/>
</dbReference>
<dbReference type="EMBL" id="JACHIW010000002">
    <property type="protein sequence ID" value="MBB5158475.1"/>
    <property type="molecule type" value="Genomic_DNA"/>
</dbReference>
<feature type="domain" description="DUF222" evidence="1">
    <location>
        <begin position="32"/>
        <end position="119"/>
    </location>
</feature>
<evidence type="ECO:0000313" key="2">
    <source>
        <dbReference type="EMBL" id="MBB5158475.1"/>
    </source>
</evidence>
<dbReference type="AlphaFoldDB" id="A0A840QIM4"/>
<evidence type="ECO:0000313" key="3">
    <source>
        <dbReference type="Proteomes" id="UP000584374"/>
    </source>
</evidence>
<protein>
    <recommendedName>
        <fullName evidence="1">DUF222 domain-containing protein</fullName>
    </recommendedName>
</protein>